<dbReference type="SUPFAM" id="SSF53098">
    <property type="entry name" value="Ribonuclease H-like"/>
    <property type="match status" value="1"/>
</dbReference>
<proteinExistence type="predicted"/>
<evidence type="ECO:0000259" key="1">
    <source>
        <dbReference type="Pfam" id="PF11074"/>
    </source>
</evidence>
<sequence length="229" mass="26819">MQIRHELHELPDYVEKDSIAAFLAQITYPLYFLDFESFQPAIPLYDYSKPYEQIVFQYSLHYIETKNGELKHKAYLAYPGEDPRAELAKQLCKDIPLNVCIVAFNMSFEKSRIKSLEELFSDLAGHLMNIHNHIIDLMIPFRQKNYYTRAMQGSYSIKYVLPALYPNDPELDYSQLEEIQNGADASAIFPKMASMSKEELEKYRGHLLKYCELDTYGMVKIWKKLCEVV</sequence>
<comment type="caution">
    <text evidence="2">The sequence shown here is derived from an EMBL/GenBank/DDBJ whole genome shotgun (WGS) entry which is preliminary data.</text>
</comment>
<dbReference type="AlphaFoldDB" id="A0A645FRH6"/>
<dbReference type="Pfam" id="PF11074">
    <property type="entry name" value="DUF2779"/>
    <property type="match status" value="1"/>
</dbReference>
<gene>
    <name evidence="2" type="ORF">SDC9_162133</name>
</gene>
<dbReference type="InterPro" id="IPR021301">
    <property type="entry name" value="DUF2779"/>
</dbReference>
<name>A0A645FRH6_9ZZZZ</name>
<reference evidence="2" key="1">
    <citation type="submission" date="2019-08" db="EMBL/GenBank/DDBJ databases">
        <authorList>
            <person name="Kucharzyk K."/>
            <person name="Murdoch R.W."/>
            <person name="Higgins S."/>
            <person name="Loffler F."/>
        </authorList>
    </citation>
    <scope>NUCLEOTIDE SEQUENCE</scope>
</reference>
<accession>A0A645FRH6</accession>
<dbReference type="EMBL" id="VSSQ01061477">
    <property type="protein sequence ID" value="MPN14804.1"/>
    <property type="molecule type" value="Genomic_DNA"/>
</dbReference>
<evidence type="ECO:0000313" key="2">
    <source>
        <dbReference type="EMBL" id="MPN14804.1"/>
    </source>
</evidence>
<protein>
    <recommendedName>
        <fullName evidence="1">DUF2779 domain-containing protein</fullName>
    </recommendedName>
</protein>
<dbReference type="InterPro" id="IPR012337">
    <property type="entry name" value="RNaseH-like_sf"/>
</dbReference>
<organism evidence="2">
    <name type="scientific">bioreactor metagenome</name>
    <dbReference type="NCBI Taxonomy" id="1076179"/>
    <lineage>
        <taxon>unclassified sequences</taxon>
        <taxon>metagenomes</taxon>
        <taxon>ecological metagenomes</taxon>
    </lineage>
</organism>
<feature type="domain" description="DUF2779" evidence="1">
    <location>
        <begin position="31"/>
        <end position="156"/>
    </location>
</feature>